<gene>
    <name evidence="1" type="ORF">SAMN05216167_13143</name>
</gene>
<reference evidence="1 2" key="1">
    <citation type="submission" date="2016-10" db="EMBL/GenBank/DDBJ databases">
        <authorList>
            <person name="de Groot N.N."/>
        </authorList>
    </citation>
    <scope>NUCLEOTIDE SEQUENCE [LARGE SCALE GENOMIC DNA]</scope>
    <source>
        <strain evidence="1 2">DSM 26130</strain>
    </source>
</reference>
<name>A0A1I2GE78_9BACT</name>
<accession>A0A1I2GE78</accession>
<dbReference type="AlphaFoldDB" id="A0A1I2GE78"/>
<evidence type="ECO:0000313" key="2">
    <source>
        <dbReference type="Proteomes" id="UP000198598"/>
    </source>
</evidence>
<proteinExistence type="predicted"/>
<sequence length="148" mass="16241">MDNMADESAVTIGFQIKEIRVSSFTINESLMNEDAEIGFGILLQHLFDSEHNEQIVQVEIEAGTSPEQAPMVVLHSACHYHLTGYQDWLQSQPEEHRIPGILPSGLATALNSISISTTRGVLFERLRGTSLQNVVLPIVDPSAFQPAG</sequence>
<dbReference type="STRING" id="662367.SAMN05216167_13143"/>
<organism evidence="1 2">
    <name type="scientific">Spirosoma endophyticum</name>
    <dbReference type="NCBI Taxonomy" id="662367"/>
    <lineage>
        <taxon>Bacteria</taxon>
        <taxon>Pseudomonadati</taxon>
        <taxon>Bacteroidota</taxon>
        <taxon>Cytophagia</taxon>
        <taxon>Cytophagales</taxon>
        <taxon>Cytophagaceae</taxon>
        <taxon>Spirosoma</taxon>
    </lineage>
</organism>
<protein>
    <recommendedName>
        <fullName evidence="3">Preprotein translocase subunit SecB</fullName>
    </recommendedName>
</protein>
<dbReference type="EMBL" id="FOLQ01000031">
    <property type="protein sequence ID" value="SFF15508.1"/>
    <property type="molecule type" value="Genomic_DNA"/>
</dbReference>
<dbReference type="Proteomes" id="UP000198598">
    <property type="component" value="Unassembled WGS sequence"/>
</dbReference>
<evidence type="ECO:0008006" key="3">
    <source>
        <dbReference type="Google" id="ProtNLM"/>
    </source>
</evidence>
<evidence type="ECO:0000313" key="1">
    <source>
        <dbReference type="EMBL" id="SFF15508.1"/>
    </source>
</evidence>
<keyword evidence="2" id="KW-1185">Reference proteome</keyword>